<accession>A0A9D1QRS0</accession>
<proteinExistence type="predicted"/>
<feature type="transmembrane region" description="Helical" evidence="1">
    <location>
        <begin position="148"/>
        <end position="169"/>
    </location>
</feature>
<feature type="transmembrane region" description="Helical" evidence="1">
    <location>
        <begin position="59"/>
        <end position="75"/>
    </location>
</feature>
<keyword evidence="1" id="KW-0472">Membrane</keyword>
<feature type="transmembrane region" description="Helical" evidence="1">
    <location>
        <begin position="7"/>
        <end position="28"/>
    </location>
</feature>
<feature type="non-terminal residue" evidence="2">
    <location>
        <position position="196"/>
    </location>
</feature>
<reference evidence="2" key="1">
    <citation type="journal article" date="2021" name="PeerJ">
        <title>Extensive microbial diversity within the chicken gut microbiome revealed by metagenomics and culture.</title>
        <authorList>
            <person name="Gilroy R."/>
            <person name="Ravi A."/>
            <person name="Getino M."/>
            <person name="Pursley I."/>
            <person name="Horton D.L."/>
            <person name="Alikhan N.F."/>
            <person name="Baker D."/>
            <person name="Gharbi K."/>
            <person name="Hall N."/>
            <person name="Watson M."/>
            <person name="Adriaenssens E.M."/>
            <person name="Foster-Nyarko E."/>
            <person name="Jarju S."/>
            <person name="Secka A."/>
            <person name="Antonio M."/>
            <person name="Oren A."/>
            <person name="Chaudhuri R.R."/>
            <person name="La Ragione R."/>
            <person name="Hildebrand F."/>
            <person name="Pallen M.J."/>
        </authorList>
    </citation>
    <scope>NUCLEOTIDE SEQUENCE</scope>
    <source>
        <strain evidence="2">ChiHejej3B27-2180</strain>
    </source>
</reference>
<comment type="caution">
    <text evidence="2">The sequence shown here is derived from an EMBL/GenBank/DDBJ whole genome shotgun (WGS) entry which is preliminary data.</text>
</comment>
<gene>
    <name evidence="2" type="ORF">H9876_05595</name>
</gene>
<dbReference type="EMBL" id="DXGK01000117">
    <property type="protein sequence ID" value="HIW70821.1"/>
    <property type="molecule type" value="Genomic_DNA"/>
</dbReference>
<keyword evidence="1" id="KW-1133">Transmembrane helix</keyword>
<protein>
    <submittedName>
        <fullName evidence="2">Uncharacterized protein</fullName>
    </submittedName>
</protein>
<sequence>MKLEYRAALVIFDVVTLLLMLILSVLQFNVTLPSGNFHIAVVALVSIALMALTDISNGLVVTVIGFTLICLFKMMNWQNLLQLFLLVVVGAVIIALGLPKHQRMTHQQIIWLGLAVGISQLVLLSIIFFIIGWTYFGNLRGTVVELQQVFPAAILNGLLDALLVPPFIFMGARLADKLGLFNRPSQHDNHDDHQDP</sequence>
<feature type="transmembrane region" description="Helical" evidence="1">
    <location>
        <begin position="81"/>
        <end position="98"/>
    </location>
</feature>
<name>A0A9D1QRS0_9LACO</name>
<evidence type="ECO:0000256" key="1">
    <source>
        <dbReference type="SAM" id="Phobius"/>
    </source>
</evidence>
<reference evidence="2" key="2">
    <citation type="submission" date="2021-04" db="EMBL/GenBank/DDBJ databases">
        <authorList>
            <person name="Gilroy R."/>
        </authorList>
    </citation>
    <scope>NUCLEOTIDE SEQUENCE</scope>
    <source>
        <strain evidence="2">ChiHejej3B27-2180</strain>
    </source>
</reference>
<feature type="transmembrane region" description="Helical" evidence="1">
    <location>
        <begin position="110"/>
        <end position="136"/>
    </location>
</feature>
<dbReference type="AlphaFoldDB" id="A0A9D1QRS0"/>
<evidence type="ECO:0000313" key="2">
    <source>
        <dbReference type="EMBL" id="HIW70821.1"/>
    </source>
</evidence>
<evidence type="ECO:0000313" key="3">
    <source>
        <dbReference type="Proteomes" id="UP000886878"/>
    </source>
</evidence>
<dbReference type="Proteomes" id="UP000886878">
    <property type="component" value="Unassembled WGS sequence"/>
</dbReference>
<organism evidence="2 3">
    <name type="scientific">Candidatus Limosilactobacillus merdipullorum</name>
    <dbReference type="NCBI Taxonomy" id="2838653"/>
    <lineage>
        <taxon>Bacteria</taxon>
        <taxon>Bacillati</taxon>
        <taxon>Bacillota</taxon>
        <taxon>Bacilli</taxon>
        <taxon>Lactobacillales</taxon>
        <taxon>Lactobacillaceae</taxon>
        <taxon>Limosilactobacillus</taxon>
    </lineage>
</organism>
<keyword evidence="1" id="KW-0812">Transmembrane</keyword>